<protein>
    <submittedName>
        <fullName evidence="1">Uncharacterized protein</fullName>
    </submittedName>
</protein>
<evidence type="ECO:0000313" key="2">
    <source>
        <dbReference type="Proteomes" id="UP000034400"/>
    </source>
</evidence>
<accession>A0ABD4AZ10</accession>
<dbReference type="Proteomes" id="UP000034400">
    <property type="component" value="Unassembled WGS sequence"/>
</dbReference>
<reference evidence="1 2" key="1">
    <citation type="submission" date="2015-03" db="EMBL/GenBank/DDBJ databases">
        <title>Draft genome sequences of the Burkholderia contaminans strains LMG 23361 and FFH2055 and Burkholderia cenocepacia K56-2.</title>
        <authorList>
            <person name="Bloodworth R.A."/>
            <person name="Selin C."/>
            <person name="Lopez De Volder M.A."/>
            <person name="Degrossi J."/>
            <person name="Drevinek P."/>
            <person name="Galanternik L."/>
            <person name="Cardona S.T."/>
        </authorList>
    </citation>
    <scope>NUCLEOTIDE SEQUENCE [LARGE SCALE GENOMIC DNA]</scope>
    <source>
        <strain evidence="1 2">LMG 23361</strain>
    </source>
</reference>
<sequence>MWPDGPVRNVVPATCRSGCHVASHWKADAIARKQTAAGLRWGRTDLYTGELASRLGGADVSWIVGLSLTSLVYYAGCKLFSPPLQRVA</sequence>
<proteinExistence type="predicted"/>
<gene>
    <name evidence="1" type="ORF">WR31_13180</name>
</gene>
<dbReference type="AlphaFoldDB" id="A0ABD4AZ10"/>
<comment type="caution">
    <text evidence="1">The sequence shown here is derived from an EMBL/GenBank/DDBJ whole genome shotgun (WGS) entry which is preliminary data.</text>
</comment>
<organism evidence="1 2">
    <name type="scientific">Burkholderia contaminans LMG 23361</name>
    <dbReference type="NCBI Taxonomy" id="1334628"/>
    <lineage>
        <taxon>Bacteria</taxon>
        <taxon>Pseudomonadati</taxon>
        <taxon>Pseudomonadota</taxon>
        <taxon>Betaproteobacteria</taxon>
        <taxon>Burkholderiales</taxon>
        <taxon>Burkholderiaceae</taxon>
        <taxon>Burkholderia</taxon>
        <taxon>Burkholderia cepacia complex</taxon>
    </lineage>
</organism>
<dbReference type="EMBL" id="LASD01000003">
    <property type="protein sequence ID" value="KKL42823.1"/>
    <property type="molecule type" value="Genomic_DNA"/>
</dbReference>
<evidence type="ECO:0000313" key="1">
    <source>
        <dbReference type="EMBL" id="KKL42823.1"/>
    </source>
</evidence>
<name>A0ABD4AZ10_9BURK</name>